<evidence type="ECO:0000313" key="2">
    <source>
        <dbReference type="EMBL" id="MCP2309237.1"/>
    </source>
</evidence>
<dbReference type="RefSeq" id="WP_253796228.1">
    <property type="nucleotide sequence ID" value="NZ_BAAAUB010000042.1"/>
</dbReference>
<dbReference type="InterPro" id="IPR018958">
    <property type="entry name" value="Knr4/Smi1-like_dom"/>
</dbReference>
<evidence type="ECO:0000313" key="3">
    <source>
        <dbReference type="Proteomes" id="UP001206483"/>
    </source>
</evidence>
<accession>A0ABT1IVS7</accession>
<proteinExistence type="predicted"/>
<dbReference type="Gene3D" id="3.40.1580.10">
    <property type="entry name" value="SMI1/KNR4-like"/>
    <property type="match status" value="1"/>
</dbReference>
<dbReference type="InterPro" id="IPR037883">
    <property type="entry name" value="Knr4/Smi1-like_sf"/>
</dbReference>
<name>A0ABT1IVS7_9ACTN</name>
<organism evidence="2 3">
    <name type="scientific">Kitasatospora paracochleata</name>
    <dbReference type="NCBI Taxonomy" id="58354"/>
    <lineage>
        <taxon>Bacteria</taxon>
        <taxon>Bacillati</taxon>
        <taxon>Actinomycetota</taxon>
        <taxon>Actinomycetes</taxon>
        <taxon>Kitasatosporales</taxon>
        <taxon>Streptomycetaceae</taxon>
        <taxon>Kitasatospora</taxon>
    </lineage>
</organism>
<comment type="caution">
    <text evidence="2">The sequence shown here is derived from an EMBL/GenBank/DDBJ whole genome shotgun (WGS) entry which is preliminary data.</text>
</comment>
<sequence>MTDAVNNALEHLKRLLPRPTGIEPKDWDSVRRQLGTDLPSDYKAFIDTYGGGYVDNYLWVLAPGCANEFYDLLDADEERAEANEYLWDGGEKKPAELDGTGARLIPWASTDNGEFLYWLALPGQDPDEWTVMINEARGPWWEHRDIGFTQFLAAALTGDVRSEILADAFPTDPHDFHPSADFV</sequence>
<gene>
    <name evidence="2" type="ORF">FHR36_002361</name>
</gene>
<keyword evidence="3" id="KW-1185">Reference proteome</keyword>
<dbReference type="SMART" id="SM00860">
    <property type="entry name" value="SMI1_KNR4"/>
    <property type="match status" value="1"/>
</dbReference>
<dbReference type="EMBL" id="JAMZDX010000002">
    <property type="protein sequence ID" value="MCP2309237.1"/>
    <property type="molecule type" value="Genomic_DNA"/>
</dbReference>
<protein>
    <recommendedName>
        <fullName evidence="1">Knr4/Smi1-like domain-containing protein</fullName>
    </recommendedName>
</protein>
<dbReference type="Proteomes" id="UP001206483">
    <property type="component" value="Unassembled WGS sequence"/>
</dbReference>
<evidence type="ECO:0000259" key="1">
    <source>
        <dbReference type="SMART" id="SM00860"/>
    </source>
</evidence>
<dbReference type="Pfam" id="PF09346">
    <property type="entry name" value="SMI1_KNR4"/>
    <property type="match status" value="1"/>
</dbReference>
<dbReference type="SUPFAM" id="SSF160631">
    <property type="entry name" value="SMI1/KNR4-like"/>
    <property type="match status" value="1"/>
</dbReference>
<feature type="domain" description="Knr4/Smi1-like" evidence="1">
    <location>
        <begin position="21"/>
        <end position="154"/>
    </location>
</feature>
<reference evidence="2 3" key="1">
    <citation type="submission" date="2022-06" db="EMBL/GenBank/DDBJ databases">
        <title>Sequencing the genomes of 1000 actinobacteria strains.</title>
        <authorList>
            <person name="Klenk H.-P."/>
        </authorList>
    </citation>
    <scope>NUCLEOTIDE SEQUENCE [LARGE SCALE GENOMIC DNA]</scope>
    <source>
        <strain evidence="2 3">DSM 41656</strain>
    </source>
</reference>